<dbReference type="Pfam" id="PF01555">
    <property type="entry name" value="N6_N4_Mtase"/>
    <property type="match status" value="1"/>
</dbReference>
<dbReference type="GO" id="GO:0032259">
    <property type="term" value="P:methylation"/>
    <property type="evidence" value="ECO:0007669"/>
    <property type="project" value="UniProtKB-KW"/>
</dbReference>
<evidence type="ECO:0000256" key="1">
    <source>
        <dbReference type="ARBA" id="ARBA00006594"/>
    </source>
</evidence>
<evidence type="ECO:0000256" key="2">
    <source>
        <dbReference type="ARBA" id="ARBA00022603"/>
    </source>
</evidence>
<dbReference type="AlphaFoldDB" id="A0A6I3SM69"/>
<feature type="domain" description="DNA methylase N-4/N-6" evidence="6">
    <location>
        <begin position="30"/>
        <end position="230"/>
    </location>
</feature>
<dbReference type="GO" id="GO:0003677">
    <property type="term" value="F:DNA binding"/>
    <property type="evidence" value="ECO:0007669"/>
    <property type="project" value="InterPro"/>
</dbReference>
<dbReference type="EC" id="2.1.1.-" evidence="5"/>
<accession>A0A6I3SM69</accession>
<dbReference type="Gene3D" id="3.40.50.150">
    <property type="entry name" value="Vaccinia Virus protein VP39"/>
    <property type="match status" value="1"/>
</dbReference>
<keyword evidence="2 7" id="KW-0489">Methyltransferase</keyword>
<comment type="caution">
    <text evidence="7">The sequence shown here is derived from an EMBL/GenBank/DDBJ whole genome shotgun (WGS) entry which is preliminary data.</text>
</comment>
<comment type="similarity">
    <text evidence="1 5">Belongs to the N(4)/N(6)-methyltransferase family.</text>
</comment>
<protein>
    <recommendedName>
        <fullName evidence="5">Methyltransferase</fullName>
        <ecNumber evidence="5">2.1.1.-</ecNumber>
    </recommendedName>
</protein>
<evidence type="ECO:0000259" key="6">
    <source>
        <dbReference type="Pfam" id="PF01555"/>
    </source>
</evidence>
<gene>
    <name evidence="7" type="ORF">GJ688_13965</name>
</gene>
<dbReference type="GO" id="GO:0008170">
    <property type="term" value="F:N-methyltransferase activity"/>
    <property type="evidence" value="ECO:0007669"/>
    <property type="project" value="InterPro"/>
</dbReference>
<organism evidence="7 8">
    <name type="scientific">Heliobacterium mobile</name>
    <name type="common">Heliobacillus mobilis</name>
    <dbReference type="NCBI Taxonomy" id="28064"/>
    <lineage>
        <taxon>Bacteria</taxon>
        <taxon>Bacillati</taxon>
        <taxon>Bacillota</taxon>
        <taxon>Clostridia</taxon>
        <taxon>Eubacteriales</taxon>
        <taxon>Heliobacteriaceae</taxon>
        <taxon>Heliobacterium</taxon>
    </lineage>
</organism>
<evidence type="ECO:0000313" key="7">
    <source>
        <dbReference type="EMBL" id="MTV50078.1"/>
    </source>
</evidence>
<dbReference type="InterPro" id="IPR029063">
    <property type="entry name" value="SAM-dependent_MTases_sf"/>
</dbReference>
<proteinExistence type="inferred from homology"/>
<dbReference type="Proteomes" id="UP000430670">
    <property type="component" value="Unassembled WGS sequence"/>
</dbReference>
<dbReference type="OrthoDB" id="9773571at2"/>
<dbReference type="InterPro" id="IPR002052">
    <property type="entry name" value="DNA_methylase_N6_adenine_CS"/>
</dbReference>
<dbReference type="InterPro" id="IPR002941">
    <property type="entry name" value="DNA_methylase_N4/N6"/>
</dbReference>
<keyword evidence="8" id="KW-1185">Reference proteome</keyword>
<dbReference type="GO" id="GO:0009307">
    <property type="term" value="P:DNA restriction-modification system"/>
    <property type="evidence" value="ECO:0007669"/>
    <property type="project" value="UniProtKB-KW"/>
</dbReference>
<dbReference type="PROSITE" id="PS00092">
    <property type="entry name" value="N6_MTASE"/>
    <property type="match status" value="1"/>
</dbReference>
<keyword evidence="4" id="KW-0680">Restriction system</keyword>
<evidence type="ECO:0000256" key="4">
    <source>
        <dbReference type="ARBA" id="ARBA00022747"/>
    </source>
</evidence>
<keyword evidence="3 7" id="KW-0808">Transferase</keyword>
<dbReference type="SUPFAM" id="SSF53335">
    <property type="entry name" value="S-adenosyl-L-methionine-dependent methyltransferases"/>
    <property type="match status" value="1"/>
</dbReference>
<evidence type="ECO:0000313" key="8">
    <source>
        <dbReference type="Proteomes" id="UP000430670"/>
    </source>
</evidence>
<sequence>MNHYVTGIELDCVHHIDCIEGMRKLPDESVDLAVVDPPYGINFTSNNRKVKPLLSAKGIQNDGLDNADFLATVIEEINRVLKANSHIYWFTRWDKVKIQQPLLEKFFQVKNSLIWMKNGRSMGDLRGAYAGQYENILFCQKGRRDLNEVDGISRHTDILPFDRVPPARLRHNHEKPEDLIEFLIRKSSNAGDIVLVPFGGSGSECVAAKKTGRRFISFELEPQYIQIAKERLQRVHAA</sequence>
<dbReference type="InterPro" id="IPR001091">
    <property type="entry name" value="RM_Methyltransferase"/>
</dbReference>
<reference evidence="7 8" key="1">
    <citation type="submission" date="2019-11" db="EMBL/GenBank/DDBJ databases">
        <title>Whole-genome sequence of a the green, strictly anaerobic photosynthetic bacterium Heliobacillus mobilis DSM 6151.</title>
        <authorList>
            <person name="Kyndt J.A."/>
            <person name="Meyer T.E."/>
        </authorList>
    </citation>
    <scope>NUCLEOTIDE SEQUENCE [LARGE SCALE GENOMIC DNA]</scope>
    <source>
        <strain evidence="7 8">DSM 6151</strain>
    </source>
</reference>
<evidence type="ECO:0000256" key="5">
    <source>
        <dbReference type="RuleBase" id="RU362026"/>
    </source>
</evidence>
<dbReference type="PRINTS" id="PR00508">
    <property type="entry name" value="S21N4MTFRASE"/>
</dbReference>
<dbReference type="RefSeq" id="WP_155477165.1">
    <property type="nucleotide sequence ID" value="NZ_WNKU01000018.1"/>
</dbReference>
<name>A0A6I3SM69_HELMO</name>
<dbReference type="EMBL" id="WNKU01000018">
    <property type="protein sequence ID" value="MTV50078.1"/>
    <property type="molecule type" value="Genomic_DNA"/>
</dbReference>
<evidence type="ECO:0000256" key="3">
    <source>
        <dbReference type="ARBA" id="ARBA00022679"/>
    </source>
</evidence>